<evidence type="ECO:0000256" key="3">
    <source>
        <dbReference type="ARBA" id="ARBA00022691"/>
    </source>
</evidence>
<dbReference type="EMBL" id="VSSQ01084989">
    <property type="protein sequence ID" value="MPN32796.1"/>
    <property type="molecule type" value="Genomic_DNA"/>
</dbReference>
<dbReference type="GO" id="GO:0001510">
    <property type="term" value="P:RNA methylation"/>
    <property type="evidence" value="ECO:0007669"/>
    <property type="project" value="InterPro"/>
</dbReference>
<dbReference type="PRINTS" id="PR02008">
    <property type="entry name" value="RCMTFAMILY"/>
</dbReference>
<sequence>MLADVPCSGLGLLARKPEIRRNMTHERIQGLLPLQAAILDHAAALVRPGGVLVYSTCTFNPAENDGQIDRFLERCGGSFVREDIRPFLPPALLADVETGERASRGSVTLLPHRHGTDGFFIARLRRLTADPASTAPSRAPEIGHCPDQSPETGTIHAPDGGNEP</sequence>
<feature type="domain" description="SAM-dependent MTase RsmB/NOP-type" evidence="6">
    <location>
        <begin position="1"/>
        <end position="127"/>
    </location>
</feature>
<protein>
    <submittedName>
        <fullName evidence="7">Ribosomal RNA small subunit methyltransferase F</fullName>
        <ecNumber evidence="7">2.1.1.178</ecNumber>
    </submittedName>
</protein>
<evidence type="ECO:0000256" key="4">
    <source>
        <dbReference type="ARBA" id="ARBA00022884"/>
    </source>
</evidence>
<gene>
    <name evidence="7" type="primary">rsmF_15</name>
    <name evidence="7" type="ORF">SDC9_180276</name>
</gene>
<dbReference type="PANTHER" id="PTHR22807">
    <property type="entry name" value="NOP2 YEAST -RELATED NOL1/NOP2/FMU SUN DOMAIN-CONTAINING"/>
    <property type="match status" value="1"/>
</dbReference>
<dbReference type="InterPro" id="IPR049560">
    <property type="entry name" value="MeTrfase_RsmB-F_NOP2_cat"/>
</dbReference>
<evidence type="ECO:0000256" key="1">
    <source>
        <dbReference type="ARBA" id="ARBA00022603"/>
    </source>
</evidence>
<dbReference type="PANTHER" id="PTHR22807:SF53">
    <property type="entry name" value="RIBOSOMAL RNA SMALL SUBUNIT METHYLTRANSFERASE B-RELATED"/>
    <property type="match status" value="1"/>
</dbReference>
<dbReference type="Pfam" id="PF01189">
    <property type="entry name" value="Methyltr_RsmB-F"/>
    <property type="match status" value="1"/>
</dbReference>
<dbReference type="GO" id="GO:0003723">
    <property type="term" value="F:RNA binding"/>
    <property type="evidence" value="ECO:0007669"/>
    <property type="project" value="UniProtKB-KW"/>
</dbReference>
<keyword evidence="2 7" id="KW-0808">Transferase</keyword>
<dbReference type="GO" id="GO:0008173">
    <property type="term" value="F:RNA methyltransferase activity"/>
    <property type="evidence" value="ECO:0007669"/>
    <property type="project" value="InterPro"/>
</dbReference>
<dbReference type="SUPFAM" id="SSF53335">
    <property type="entry name" value="S-adenosyl-L-methionine-dependent methyltransferases"/>
    <property type="match status" value="1"/>
</dbReference>
<dbReference type="AlphaFoldDB" id="A0A645H2T0"/>
<name>A0A645H2T0_9ZZZZ</name>
<reference evidence="7" key="1">
    <citation type="submission" date="2019-08" db="EMBL/GenBank/DDBJ databases">
        <authorList>
            <person name="Kucharzyk K."/>
            <person name="Murdoch R.W."/>
            <person name="Higgins S."/>
            <person name="Loffler F."/>
        </authorList>
    </citation>
    <scope>NUCLEOTIDE SEQUENCE</scope>
</reference>
<comment type="caution">
    <text evidence="7">The sequence shown here is derived from an EMBL/GenBank/DDBJ whole genome shotgun (WGS) entry which is preliminary data.</text>
</comment>
<feature type="region of interest" description="Disordered" evidence="5">
    <location>
        <begin position="131"/>
        <end position="164"/>
    </location>
</feature>
<evidence type="ECO:0000256" key="2">
    <source>
        <dbReference type="ARBA" id="ARBA00022679"/>
    </source>
</evidence>
<dbReference type="InterPro" id="IPR001678">
    <property type="entry name" value="MeTrfase_RsmB-F_NOP2_dom"/>
</dbReference>
<evidence type="ECO:0000256" key="5">
    <source>
        <dbReference type="SAM" id="MobiDB-lite"/>
    </source>
</evidence>
<organism evidence="7">
    <name type="scientific">bioreactor metagenome</name>
    <dbReference type="NCBI Taxonomy" id="1076179"/>
    <lineage>
        <taxon>unclassified sequences</taxon>
        <taxon>metagenomes</taxon>
        <taxon>ecological metagenomes</taxon>
    </lineage>
</organism>
<dbReference type="PROSITE" id="PS51686">
    <property type="entry name" value="SAM_MT_RSMB_NOP"/>
    <property type="match status" value="1"/>
</dbReference>
<keyword evidence="1 7" id="KW-0489">Methyltransferase</keyword>
<dbReference type="InterPro" id="IPR023267">
    <property type="entry name" value="RCMT"/>
</dbReference>
<dbReference type="EC" id="2.1.1.178" evidence="7"/>
<keyword evidence="3" id="KW-0949">S-adenosyl-L-methionine</keyword>
<evidence type="ECO:0000259" key="6">
    <source>
        <dbReference type="PROSITE" id="PS51686"/>
    </source>
</evidence>
<evidence type="ECO:0000313" key="7">
    <source>
        <dbReference type="EMBL" id="MPN32796.1"/>
    </source>
</evidence>
<accession>A0A645H2T0</accession>
<dbReference type="Gene3D" id="3.40.50.150">
    <property type="entry name" value="Vaccinia Virus protein VP39"/>
    <property type="match status" value="1"/>
</dbReference>
<keyword evidence="4" id="KW-0694">RNA-binding</keyword>
<proteinExistence type="predicted"/>
<dbReference type="InterPro" id="IPR029063">
    <property type="entry name" value="SAM-dependent_MTases_sf"/>
</dbReference>